<feature type="region of interest" description="Disordered" evidence="1">
    <location>
        <begin position="1"/>
        <end position="24"/>
    </location>
</feature>
<protein>
    <submittedName>
        <fullName evidence="2">Uncharacterized protein</fullName>
    </submittedName>
</protein>
<accession>A0A383DAV1</accession>
<dbReference type="AlphaFoldDB" id="A0A383DAV1"/>
<gene>
    <name evidence="2" type="ORF">METZ01_LOCUS494501</name>
</gene>
<name>A0A383DAV1_9ZZZZ</name>
<organism evidence="2">
    <name type="scientific">marine metagenome</name>
    <dbReference type="NCBI Taxonomy" id="408172"/>
    <lineage>
        <taxon>unclassified sequences</taxon>
        <taxon>metagenomes</taxon>
        <taxon>ecological metagenomes</taxon>
    </lineage>
</organism>
<feature type="non-terminal residue" evidence="2">
    <location>
        <position position="24"/>
    </location>
</feature>
<reference evidence="2" key="1">
    <citation type="submission" date="2018-05" db="EMBL/GenBank/DDBJ databases">
        <authorList>
            <person name="Lanie J.A."/>
            <person name="Ng W.-L."/>
            <person name="Kazmierczak K.M."/>
            <person name="Andrzejewski T.M."/>
            <person name="Davidsen T.M."/>
            <person name="Wayne K.J."/>
            <person name="Tettelin H."/>
            <person name="Glass J.I."/>
            <person name="Rusch D."/>
            <person name="Podicherti R."/>
            <person name="Tsui H.-C.T."/>
            <person name="Winkler M.E."/>
        </authorList>
    </citation>
    <scope>NUCLEOTIDE SEQUENCE</scope>
</reference>
<evidence type="ECO:0000313" key="2">
    <source>
        <dbReference type="EMBL" id="SVE41647.1"/>
    </source>
</evidence>
<dbReference type="EMBL" id="UINC01215786">
    <property type="protein sequence ID" value="SVE41647.1"/>
    <property type="molecule type" value="Genomic_DNA"/>
</dbReference>
<evidence type="ECO:0000256" key="1">
    <source>
        <dbReference type="SAM" id="MobiDB-lite"/>
    </source>
</evidence>
<sequence length="24" mass="2274">MSSNKSHNASAIAPAAKVSSSAAS</sequence>
<feature type="compositionally biased region" description="Low complexity" evidence="1">
    <location>
        <begin position="9"/>
        <end position="24"/>
    </location>
</feature>
<proteinExistence type="predicted"/>